<evidence type="ECO:0000256" key="1">
    <source>
        <dbReference type="ARBA" id="ARBA00023015"/>
    </source>
</evidence>
<keyword evidence="8" id="KW-1185">Reference proteome</keyword>
<evidence type="ECO:0000256" key="3">
    <source>
        <dbReference type="ARBA" id="ARBA00023163"/>
    </source>
</evidence>
<dbReference type="PROSITE" id="PS00041">
    <property type="entry name" value="HTH_ARAC_FAMILY_1"/>
    <property type="match status" value="1"/>
</dbReference>
<dbReference type="Gene3D" id="3.40.50.2300">
    <property type="match status" value="1"/>
</dbReference>
<dbReference type="Pfam" id="PF12833">
    <property type="entry name" value="HTH_18"/>
    <property type="match status" value="1"/>
</dbReference>
<comment type="caution">
    <text evidence="7">The sequence shown here is derived from an EMBL/GenBank/DDBJ whole genome shotgun (WGS) entry which is preliminary data.</text>
</comment>
<name>A0A7Y6BTX7_9BACL</name>
<dbReference type="EMBL" id="JABMCB010000160">
    <property type="protein sequence ID" value="NUU74895.1"/>
    <property type="molecule type" value="Genomic_DNA"/>
</dbReference>
<sequence>MMFNVLVVDDESVQREGIKNLIAHYGFPFHIMEAENGKTAERILVQNAIDILITDVKMPLMDGLELSKQARKTQQNLDIVICSGYDEFEYARSAIRLGVVNYLLKPLVKEEFLQVMVDITKLSPYGGKSEPESMEMKVIRQVKNYVKDNHQKDISLSEAAHDVYLSPGYLSILFKKETGENFSKYLTDYRLSRASHLLVHSNMKINDIAVAVGIDNHSYFAKLFKNKFGISPLQFRECGVLHDRVDQEQIQ</sequence>
<dbReference type="PANTHER" id="PTHR43280:SF2">
    <property type="entry name" value="HTH-TYPE TRANSCRIPTIONAL REGULATOR EXSA"/>
    <property type="match status" value="1"/>
</dbReference>
<dbReference type="SMART" id="SM00448">
    <property type="entry name" value="REC"/>
    <property type="match status" value="1"/>
</dbReference>
<dbReference type="Proteomes" id="UP000526125">
    <property type="component" value="Unassembled WGS sequence"/>
</dbReference>
<dbReference type="PROSITE" id="PS50110">
    <property type="entry name" value="RESPONSE_REGULATORY"/>
    <property type="match status" value="1"/>
</dbReference>
<evidence type="ECO:0000313" key="8">
    <source>
        <dbReference type="Proteomes" id="UP000526125"/>
    </source>
</evidence>
<evidence type="ECO:0000259" key="5">
    <source>
        <dbReference type="PROSITE" id="PS01124"/>
    </source>
</evidence>
<evidence type="ECO:0000256" key="4">
    <source>
        <dbReference type="PROSITE-ProRule" id="PRU00169"/>
    </source>
</evidence>
<dbReference type="CDD" id="cd17536">
    <property type="entry name" value="REC_YesN-like"/>
    <property type="match status" value="1"/>
</dbReference>
<evidence type="ECO:0000256" key="2">
    <source>
        <dbReference type="ARBA" id="ARBA00023125"/>
    </source>
</evidence>
<dbReference type="RefSeq" id="WP_175394757.1">
    <property type="nucleotide sequence ID" value="NZ_JABMCB010000160.1"/>
</dbReference>
<dbReference type="AlphaFoldDB" id="A0A7Y6BTX7"/>
<accession>A0A7Y6BTX7</accession>
<dbReference type="InterPro" id="IPR020449">
    <property type="entry name" value="Tscrpt_reg_AraC-type_HTH"/>
</dbReference>
<keyword evidence="3" id="KW-0804">Transcription</keyword>
<gene>
    <name evidence="7" type="ORF">HP552_06515</name>
</gene>
<evidence type="ECO:0000259" key="6">
    <source>
        <dbReference type="PROSITE" id="PS50110"/>
    </source>
</evidence>
<organism evidence="7 8">
    <name type="scientific">Paenibacillus xylanilyticus</name>
    <dbReference type="NCBI Taxonomy" id="248903"/>
    <lineage>
        <taxon>Bacteria</taxon>
        <taxon>Bacillati</taxon>
        <taxon>Bacillota</taxon>
        <taxon>Bacilli</taxon>
        <taxon>Bacillales</taxon>
        <taxon>Paenibacillaceae</taxon>
        <taxon>Paenibacillus</taxon>
    </lineage>
</organism>
<dbReference type="InterPro" id="IPR001789">
    <property type="entry name" value="Sig_transdc_resp-reg_receiver"/>
</dbReference>
<dbReference type="GO" id="GO:0003700">
    <property type="term" value="F:DNA-binding transcription factor activity"/>
    <property type="evidence" value="ECO:0007669"/>
    <property type="project" value="InterPro"/>
</dbReference>
<dbReference type="InterPro" id="IPR009057">
    <property type="entry name" value="Homeodomain-like_sf"/>
</dbReference>
<dbReference type="InterPro" id="IPR011006">
    <property type="entry name" value="CheY-like_superfamily"/>
</dbReference>
<dbReference type="GO" id="GO:0000160">
    <property type="term" value="P:phosphorelay signal transduction system"/>
    <property type="evidence" value="ECO:0007669"/>
    <property type="project" value="InterPro"/>
</dbReference>
<proteinExistence type="predicted"/>
<dbReference type="PROSITE" id="PS01124">
    <property type="entry name" value="HTH_ARAC_FAMILY_2"/>
    <property type="match status" value="1"/>
</dbReference>
<dbReference type="SMART" id="SM00342">
    <property type="entry name" value="HTH_ARAC"/>
    <property type="match status" value="1"/>
</dbReference>
<reference evidence="7 8" key="1">
    <citation type="submission" date="2020-05" db="EMBL/GenBank/DDBJ databases">
        <title>Genome Sequencing of Type Strains.</title>
        <authorList>
            <person name="Lemaire J.F."/>
            <person name="Inderbitzin P."/>
            <person name="Gregorio O.A."/>
            <person name="Collins S.B."/>
            <person name="Wespe N."/>
            <person name="Knight-Connoni V."/>
        </authorList>
    </citation>
    <scope>NUCLEOTIDE SEQUENCE [LARGE SCALE GENOMIC DNA]</scope>
    <source>
        <strain evidence="7 8">LMG 21957</strain>
    </source>
</reference>
<evidence type="ECO:0000313" key="7">
    <source>
        <dbReference type="EMBL" id="NUU74895.1"/>
    </source>
</evidence>
<dbReference type="InterPro" id="IPR018060">
    <property type="entry name" value="HTH_AraC"/>
</dbReference>
<feature type="domain" description="Response regulatory" evidence="6">
    <location>
        <begin position="4"/>
        <end position="120"/>
    </location>
</feature>
<dbReference type="Pfam" id="PF00072">
    <property type="entry name" value="Response_reg"/>
    <property type="match status" value="1"/>
</dbReference>
<feature type="domain" description="HTH araC/xylS-type" evidence="5">
    <location>
        <begin position="140"/>
        <end position="238"/>
    </location>
</feature>
<dbReference type="Gene3D" id="1.10.10.60">
    <property type="entry name" value="Homeodomain-like"/>
    <property type="match status" value="2"/>
</dbReference>
<dbReference type="PRINTS" id="PR00032">
    <property type="entry name" value="HTHARAC"/>
</dbReference>
<dbReference type="GO" id="GO:0043565">
    <property type="term" value="F:sequence-specific DNA binding"/>
    <property type="evidence" value="ECO:0007669"/>
    <property type="project" value="InterPro"/>
</dbReference>
<keyword evidence="4" id="KW-0597">Phosphoprotein</keyword>
<dbReference type="SUPFAM" id="SSF52172">
    <property type="entry name" value="CheY-like"/>
    <property type="match status" value="1"/>
</dbReference>
<feature type="modified residue" description="4-aspartylphosphate" evidence="4">
    <location>
        <position position="55"/>
    </location>
</feature>
<keyword evidence="2" id="KW-0238">DNA-binding</keyword>
<dbReference type="SUPFAM" id="SSF46689">
    <property type="entry name" value="Homeodomain-like"/>
    <property type="match status" value="2"/>
</dbReference>
<protein>
    <submittedName>
        <fullName evidence="7">Response regulator</fullName>
    </submittedName>
</protein>
<dbReference type="PANTHER" id="PTHR43280">
    <property type="entry name" value="ARAC-FAMILY TRANSCRIPTIONAL REGULATOR"/>
    <property type="match status" value="1"/>
</dbReference>
<dbReference type="InterPro" id="IPR018062">
    <property type="entry name" value="HTH_AraC-typ_CS"/>
</dbReference>
<keyword evidence="1" id="KW-0805">Transcription regulation</keyword>